<dbReference type="AlphaFoldDB" id="A0A2P5DRJ8"/>
<evidence type="ECO:0008006" key="3">
    <source>
        <dbReference type="Google" id="ProtNLM"/>
    </source>
</evidence>
<evidence type="ECO:0000313" key="1">
    <source>
        <dbReference type="EMBL" id="PON75901.1"/>
    </source>
</evidence>
<comment type="caution">
    <text evidence="1">The sequence shown here is derived from an EMBL/GenBank/DDBJ whole genome shotgun (WGS) entry which is preliminary data.</text>
</comment>
<name>A0A2P5DRJ8_PARAD</name>
<dbReference type="EMBL" id="JXTB01000021">
    <property type="protein sequence ID" value="PON75901.1"/>
    <property type="molecule type" value="Genomic_DNA"/>
</dbReference>
<keyword evidence="2" id="KW-1185">Reference proteome</keyword>
<accession>A0A2P5DRJ8</accession>
<sequence>MEDINATFKDVFVSPELSTSLILVGQLVDNNCDVTCSRDCLVWDQLSRKILTKGPKVGILFPLHFSIPTTISLACTTVHRKGEIWHKCLGHPNFVVLSHLV</sequence>
<proteinExistence type="predicted"/>
<evidence type="ECO:0000313" key="2">
    <source>
        <dbReference type="Proteomes" id="UP000237105"/>
    </source>
</evidence>
<gene>
    <name evidence="1" type="ORF">PanWU01x14_038520</name>
</gene>
<reference evidence="2" key="1">
    <citation type="submission" date="2016-06" db="EMBL/GenBank/DDBJ databases">
        <title>Parallel loss of symbiosis genes in relatives of nitrogen-fixing non-legume Parasponia.</title>
        <authorList>
            <person name="Van Velzen R."/>
            <person name="Holmer R."/>
            <person name="Bu F."/>
            <person name="Rutten L."/>
            <person name="Van Zeijl A."/>
            <person name="Liu W."/>
            <person name="Santuari L."/>
            <person name="Cao Q."/>
            <person name="Sharma T."/>
            <person name="Shen D."/>
            <person name="Roswanjaya Y."/>
            <person name="Wardhani T."/>
            <person name="Kalhor M.S."/>
            <person name="Jansen J."/>
            <person name="Van den Hoogen J."/>
            <person name="Gungor B."/>
            <person name="Hartog M."/>
            <person name="Hontelez J."/>
            <person name="Verver J."/>
            <person name="Yang W.-C."/>
            <person name="Schijlen E."/>
            <person name="Repin R."/>
            <person name="Schilthuizen M."/>
            <person name="Schranz E."/>
            <person name="Heidstra R."/>
            <person name="Miyata K."/>
            <person name="Fedorova E."/>
            <person name="Kohlen W."/>
            <person name="Bisseling T."/>
            <person name="Smit S."/>
            <person name="Geurts R."/>
        </authorList>
    </citation>
    <scope>NUCLEOTIDE SEQUENCE [LARGE SCALE GENOMIC DNA]</scope>
    <source>
        <strain evidence="2">cv. WU1-14</strain>
    </source>
</reference>
<dbReference type="Proteomes" id="UP000237105">
    <property type="component" value="Unassembled WGS sequence"/>
</dbReference>
<dbReference type="OrthoDB" id="1706811at2759"/>
<protein>
    <recommendedName>
        <fullName evidence="3">GAG-pre-integrase domain-containing protein</fullName>
    </recommendedName>
</protein>
<organism evidence="1 2">
    <name type="scientific">Parasponia andersonii</name>
    <name type="common">Sponia andersonii</name>
    <dbReference type="NCBI Taxonomy" id="3476"/>
    <lineage>
        <taxon>Eukaryota</taxon>
        <taxon>Viridiplantae</taxon>
        <taxon>Streptophyta</taxon>
        <taxon>Embryophyta</taxon>
        <taxon>Tracheophyta</taxon>
        <taxon>Spermatophyta</taxon>
        <taxon>Magnoliopsida</taxon>
        <taxon>eudicotyledons</taxon>
        <taxon>Gunneridae</taxon>
        <taxon>Pentapetalae</taxon>
        <taxon>rosids</taxon>
        <taxon>fabids</taxon>
        <taxon>Rosales</taxon>
        <taxon>Cannabaceae</taxon>
        <taxon>Parasponia</taxon>
    </lineage>
</organism>